<protein>
    <submittedName>
        <fullName evidence="3">Aminopeptidase, putative</fullName>
        <ecNumber evidence="3">3.4.11.2</ecNumber>
    </submittedName>
</protein>
<evidence type="ECO:0000313" key="4">
    <source>
        <dbReference type="Proteomes" id="UP000007029"/>
    </source>
</evidence>
<dbReference type="HOGENOM" id="CLU_014353_0_0_5"/>
<dbReference type="OrthoDB" id="9762302at2"/>
<feature type="signal peptide" evidence="1">
    <location>
        <begin position="1"/>
        <end position="30"/>
    </location>
</feature>
<gene>
    <name evidence="3" type="primary">pepN</name>
    <name evidence="3" type="ordered locus">RD1_4194</name>
</gene>
<dbReference type="GO" id="GO:0008237">
    <property type="term" value="F:metallopeptidase activity"/>
    <property type="evidence" value="ECO:0007669"/>
    <property type="project" value="InterPro"/>
</dbReference>
<dbReference type="InterPro" id="IPR014782">
    <property type="entry name" value="Peptidase_M1_dom"/>
</dbReference>
<dbReference type="STRING" id="375451.RD1_4194"/>
<dbReference type="KEGG" id="rde:RD1_4194"/>
<keyword evidence="3" id="KW-0378">Hydrolase</keyword>
<proteinExistence type="predicted"/>
<feature type="chain" id="PRO_5004183720" evidence="1">
    <location>
        <begin position="31"/>
        <end position="641"/>
    </location>
</feature>
<feature type="domain" description="Peptidase M1 membrane alanine aminopeptidase" evidence="2">
    <location>
        <begin position="259"/>
        <end position="398"/>
    </location>
</feature>
<dbReference type="Gene3D" id="1.10.390.10">
    <property type="entry name" value="Neutral Protease Domain 2"/>
    <property type="match status" value="1"/>
</dbReference>
<dbReference type="RefSeq" id="WP_011570242.1">
    <property type="nucleotide sequence ID" value="NC_008209.1"/>
</dbReference>
<dbReference type="SUPFAM" id="SSF55486">
    <property type="entry name" value="Metalloproteases ('zincins'), catalytic domain"/>
    <property type="match status" value="1"/>
</dbReference>
<keyword evidence="4" id="KW-1185">Reference proteome</keyword>
<evidence type="ECO:0000259" key="2">
    <source>
        <dbReference type="Pfam" id="PF01433"/>
    </source>
</evidence>
<keyword evidence="3" id="KW-0031">Aminopeptidase</keyword>
<dbReference type="InterPro" id="IPR027268">
    <property type="entry name" value="Peptidase_M4/M1_CTD_sf"/>
</dbReference>
<dbReference type="GO" id="GO:0008270">
    <property type="term" value="F:zinc ion binding"/>
    <property type="evidence" value="ECO:0007669"/>
    <property type="project" value="InterPro"/>
</dbReference>
<dbReference type="EC" id="3.4.11.2" evidence="3"/>
<dbReference type="AlphaFoldDB" id="Q160G1"/>
<accession>Q160G1</accession>
<dbReference type="eggNOG" id="COG0308">
    <property type="taxonomic scope" value="Bacteria"/>
</dbReference>
<name>Q160G1_ROSDO</name>
<keyword evidence="3" id="KW-0645">Protease</keyword>
<dbReference type="Pfam" id="PF01433">
    <property type="entry name" value="Peptidase_M1"/>
    <property type="match status" value="1"/>
</dbReference>
<dbReference type="GO" id="GO:0016285">
    <property type="term" value="F:alanyl aminopeptidase activity"/>
    <property type="evidence" value="ECO:0007669"/>
    <property type="project" value="UniProtKB-EC"/>
</dbReference>
<dbReference type="Proteomes" id="UP000007029">
    <property type="component" value="Chromosome"/>
</dbReference>
<dbReference type="EMBL" id="CP000362">
    <property type="protein sequence ID" value="ABG33632.1"/>
    <property type="molecule type" value="Genomic_DNA"/>
</dbReference>
<evidence type="ECO:0000256" key="1">
    <source>
        <dbReference type="SAM" id="SignalP"/>
    </source>
</evidence>
<organism evidence="3 4">
    <name type="scientific">Roseobacter denitrificans (strain ATCC 33942 / OCh 114)</name>
    <name type="common">Erythrobacter sp. (strain OCh 114)</name>
    <name type="synonym">Roseobacter denitrificans</name>
    <dbReference type="NCBI Taxonomy" id="375451"/>
    <lineage>
        <taxon>Bacteria</taxon>
        <taxon>Pseudomonadati</taxon>
        <taxon>Pseudomonadota</taxon>
        <taxon>Alphaproteobacteria</taxon>
        <taxon>Rhodobacterales</taxon>
        <taxon>Roseobacteraceae</taxon>
        <taxon>Roseobacter</taxon>
    </lineage>
</organism>
<sequence>MRRQRPNGAVLRAVAVAVLALLMRAPEGHADTQTDVITLSFDPENARVSIALPGADANDLAQAQLPDWLEIASDADADSNTMVLQGVVPGIDATNPFFGAGATGAYMIGALAWLPGYADAVADRITIRTPASHRGVVTGDLISENITDDIYTATFQLDESWSDADVFFGPYVIEERMLQMPSGEIRLRTYFTPEDQGLAQDYLAAAERYITQYAGRIGAYPNAGFAIVSAPIPVGYAFDGLTYISEDILSHPYMLGRSLAHEVLHNWWGSGVRVDYDAGNWAEGLTTYQADYALAAAHSEASAKAMRRDWLAALTALPANRDRPLREFRSSGHDGNQSVGYGKSAMVFHSLHESIGAEVFDAALKRFWHAHNGDAAGWYDLQDAFEAEAGRNMDAFFSQSLDRNGLPEITLSEAAVTDTADGFEVSFQLRQGDTPYAVRLPVVLETATGREGHMVTFDTTVAKFNLAVKDRPISLSIDPGFHAMRQLSEGELPATLQDVLRADEVTLIASDGARDIAEQVLARLFRTPASISISDGTVSETSAIIAVGTAQQVDALRQPHFEDDAPDMAQSGDSRVWVEVDRRARPWLFISARDVQTLPDALSALRYYGRQSYLVINSTGQPDTGRWTVQNSPLTVQFKKD</sequence>
<keyword evidence="1" id="KW-0732">Signal</keyword>
<reference evidence="3 4" key="1">
    <citation type="journal article" date="2007" name="J. Bacteriol.">
        <title>The complete genome sequence of Roseobacter denitrificans reveals a mixotrophic rather than photosynthetic metabolism.</title>
        <authorList>
            <person name="Swingley W.D."/>
            <person name="Sadekar S."/>
            <person name="Mastrian S.D."/>
            <person name="Matthies H.J."/>
            <person name="Hao J."/>
            <person name="Ramos H."/>
            <person name="Acharya C.R."/>
            <person name="Conrad A.L."/>
            <person name="Taylor H.L."/>
            <person name="Dejesa L.C."/>
            <person name="Shah M.K."/>
            <person name="O'huallachain M.E."/>
            <person name="Lince M.T."/>
            <person name="Blankenship R.E."/>
            <person name="Beatty J.T."/>
            <person name="Touchman J.W."/>
        </authorList>
    </citation>
    <scope>NUCLEOTIDE SEQUENCE [LARGE SCALE GENOMIC DNA]</scope>
    <source>
        <strain evidence="4">ATCC 33942 / OCh 114</strain>
    </source>
</reference>
<evidence type="ECO:0000313" key="3">
    <source>
        <dbReference type="EMBL" id="ABG33632.1"/>
    </source>
</evidence>